<name>A0A7W3ISK3_9ACTN</name>
<evidence type="ECO:0000313" key="1">
    <source>
        <dbReference type="EMBL" id="MBA8794450.1"/>
    </source>
</evidence>
<organism evidence="1 2">
    <name type="scientific">Microlunatus kandeliicorticis</name>
    <dbReference type="NCBI Taxonomy" id="1759536"/>
    <lineage>
        <taxon>Bacteria</taxon>
        <taxon>Bacillati</taxon>
        <taxon>Actinomycetota</taxon>
        <taxon>Actinomycetes</taxon>
        <taxon>Propionibacteriales</taxon>
        <taxon>Propionibacteriaceae</taxon>
        <taxon>Microlunatus</taxon>
    </lineage>
</organism>
<dbReference type="AlphaFoldDB" id="A0A7W3ISK3"/>
<comment type="caution">
    <text evidence="1">The sequence shown here is derived from an EMBL/GenBank/DDBJ whole genome shotgun (WGS) entry which is preliminary data.</text>
</comment>
<protein>
    <submittedName>
        <fullName evidence="1">Uncharacterized protein</fullName>
    </submittedName>
</protein>
<keyword evidence="2" id="KW-1185">Reference proteome</keyword>
<evidence type="ECO:0000313" key="2">
    <source>
        <dbReference type="Proteomes" id="UP000523079"/>
    </source>
</evidence>
<sequence length="29" mass="3262">MTVVDLTEIAQGWNDVLDRLPTAFDGVER</sequence>
<dbReference type="Proteomes" id="UP000523079">
    <property type="component" value="Unassembled WGS sequence"/>
</dbReference>
<accession>A0A7W3ISK3</accession>
<proteinExistence type="predicted"/>
<dbReference type="EMBL" id="JACGWT010000003">
    <property type="protein sequence ID" value="MBA8794450.1"/>
    <property type="molecule type" value="Genomic_DNA"/>
</dbReference>
<gene>
    <name evidence="1" type="ORF">FHX74_002069</name>
</gene>
<reference evidence="1 2" key="1">
    <citation type="submission" date="2020-07" db="EMBL/GenBank/DDBJ databases">
        <title>Sequencing the genomes of 1000 actinobacteria strains.</title>
        <authorList>
            <person name="Klenk H.-P."/>
        </authorList>
    </citation>
    <scope>NUCLEOTIDE SEQUENCE [LARGE SCALE GENOMIC DNA]</scope>
    <source>
        <strain evidence="1 2">DSM 100723</strain>
    </source>
</reference>